<proteinExistence type="predicted"/>
<organism evidence="1 2">
    <name type="scientific">Mucilaginibacter boryungensis</name>
    <dbReference type="NCBI Taxonomy" id="768480"/>
    <lineage>
        <taxon>Bacteria</taxon>
        <taxon>Pseudomonadati</taxon>
        <taxon>Bacteroidota</taxon>
        <taxon>Sphingobacteriia</taxon>
        <taxon>Sphingobacteriales</taxon>
        <taxon>Sphingobacteriaceae</taxon>
        <taxon>Mucilaginibacter</taxon>
    </lineage>
</organism>
<sequence length="266" mass="28925">MNSRIIILIGILAVLASCKAHKQVLVTRPTEAPPTVIGPAKTAAPSVNTKLVAIRARQLNFNTFTGKAKTRLNIDGNSNDVTLNIRIQHDKKIWVSVTAILGLEIARALITPDSIIVINKLQGVYMKKPFSYIYQYGGKQLSFKSVQALLVGNIMPELLADNADVSTDNANTILTGQLQGLAYKLTVGPDFKLSQTTINNQLAALALQVSNSAFIQVGSRIMPSQIDIVSSAGNKKINAGLHYNSAEFDKELEYTFSIPDRYTPVD</sequence>
<protein>
    <submittedName>
        <fullName evidence="1">DUF4292 domain-containing protein</fullName>
    </submittedName>
</protein>
<dbReference type="Pfam" id="PF14125">
    <property type="entry name" value="DUF4292"/>
    <property type="match status" value="1"/>
</dbReference>
<dbReference type="InterPro" id="IPR025634">
    <property type="entry name" value="DUF4292"/>
</dbReference>
<comment type="caution">
    <text evidence="1">The sequence shown here is derived from an EMBL/GenBank/DDBJ whole genome shotgun (WGS) entry which is preliminary data.</text>
</comment>
<reference evidence="1 2" key="1">
    <citation type="submission" date="2020-10" db="EMBL/GenBank/DDBJ databases">
        <title>Mucilaginibacter mali sp. nov., isolated from rhizosphere soil of apple orchard.</title>
        <authorList>
            <person name="Lee J.-S."/>
            <person name="Kim H.S."/>
            <person name="Kim J.-S."/>
        </authorList>
    </citation>
    <scope>NUCLEOTIDE SEQUENCE [LARGE SCALE GENOMIC DNA]</scope>
    <source>
        <strain evidence="1 2">KCTC 23157</strain>
    </source>
</reference>
<name>A0ABR9XC90_9SPHI</name>
<dbReference type="Gene3D" id="2.50.20.10">
    <property type="entry name" value="Lipoprotein localisation LolA/LolB/LppX"/>
    <property type="match status" value="1"/>
</dbReference>
<evidence type="ECO:0000313" key="1">
    <source>
        <dbReference type="EMBL" id="MBE9664777.1"/>
    </source>
</evidence>
<dbReference type="RefSeq" id="WP_194104204.1">
    <property type="nucleotide sequence ID" value="NZ_JADFFM010000001.1"/>
</dbReference>
<dbReference type="EMBL" id="JADFFM010000001">
    <property type="protein sequence ID" value="MBE9664777.1"/>
    <property type="molecule type" value="Genomic_DNA"/>
</dbReference>
<gene>
    <name evidence="1" type="ORF">IRJ18_00295</name>
</gene>
<dbReference type="Proteomes" id="UP000632774">
    <property type="component" value="Unassembled WGS sequence"/>
</dbReference>
<keyword evidence="2" id="KW-1185">Reference proteome</keyword>
<accession>A0ABR9XC90</accession>
<dbReference type="PROSITE" id="PS51257">
    <property type="entry name" value="PROKAR_LIPOPROTEIN"/>
    <property type="match status" value="1"/>
</dbReference>
<evidence type="ECO:0000313" key="2">
    <source>
        <dbReference type="Proteomes" id="UP000632774"/>
    </source>
</evidence>